<evidence type="ECO:0000313" key="2">
    <source>
        <dbReference type="EMBL" id="UWZ78427.1"/>
    </source>
</evidence>
<dbReference type="RefSeq" id="WP_260746779.1">
    <property type="nucleotide sequence ID" value="NZ_CP092109.1"/>
</dbReference>
<sequence length="110" mass="12296">MAEKKPCLRQMIRIPVEYVEIPVEASREDLAALMQKLILDEGFRKEFNRRPEEILRQAGICVEAEDLRKIGLSPITAMVRDLVPQPQAISLAIVIIGVIIGVIAPPRPAE</sequence>
<name>A0ABY5ZKD0_9BACT</name>
<gene>
    <name evidence="2" type="ORF">L9S41_12110</name>
</gene>
<dbReference type="Proteomes" id="UP001060414">
    <property type="component" value="Chromosome"/>
</dbReference>
<evidence type="ECO:0000313" key="3">
    <source>
        <dbReference type="Proteomes" id="UP001060414"/>
    </source>
</evidence>
<feature type="transmembrane region" description="Helical" evidence="1">
    <location>
        <begin position="88"/>
        <end position="105"/>
    </location>
</feature>
<keyword evidence="3" id="KW-1185">Reference proteome</keyword>
<keyword evidence="1" id="KW-1133">Transmembrane helix</keyword>
<keyword evidence="1" id="KW-0812">Transmembrane</keyword>
<protein>
    <submittedName>
        <fullName evidence="2">Uncharacterized protein</fullName>
    </submittedName>
</protein>
<evidence type="ECO:0000256" key="1">
    <source>
        <dbReference type="SAM" id="Phobius"/>
    </source>
</evidence>
<accession>A0ABY5ZKD0</accession>
<keyword evidence="1" id="KW-0472">Membrane</keyword>
<proteinExistence type="predicted"/>
<organism evidence="2 3">
    <name type="scientific">Geoalkalibacter halelectricus</name>
    <dbReference type="NCBI Taxonomy" id="2847045"/>
    <lineage>
        <taxon>Bacteria</taxon>
        <taxon>Pseudomonadati</taxon>
        <taxon>Thermodesulfobacteriota</taxon>
        <taxon>Desulfuromonadia</taxon>
        <taxon>Desulfuromonadales</taxon>
        <taxon>Geoalkalibacteraceae</taxon>
        <taxon>Geoalkalibacter</taxon>
    </lineage>
</organism>
<reference evidence="2" key="1">
    <citation type="journal article" date="2022" name="Environ. Microbiol.">
        <title>Geoalkalibacter halelectricus SAP #1 sp. nov. possessing extracellular electron transfer and mineral#reducing capabilities from a haloalkaline environment.</title>
        <authorList>
            <person name="Yadav S."/>
            <person name="Singh R."/>
            <person name="Sundharam S.S."/>
            <person name="Chaudhary S."/>
            <person name="Krishnamurthi S."/>
            <person name="Patil S.A."/>
        </authorList>
    </citation>
    <scope>NUCLEOTIDE SEQUENCE</scope>
    <source>
        <strain evidence="2">SAP-1</strain>
    </source>
</reference>
<dbReference type="EMBL" id="CP092109">
    <property type="protein sequence ID" value="UWZ78427.1"/>
    <property type="molecule type" value="Genomic_DNA"/>
</dbReference>